<protein>
    <recommendedName>
        <fullName evidence="9">GP-PDE domain-containing protein</fullName>
    </recommendedName>
</protein>
<dbReference type="InterPro" id="IPR017946">
    <property type="entry name" value="PLC-like_Pdiesterase_TIM-brl"/>
</dbReference>
<keyword evidence="6 8" id="KW-0472">Membrane</keyword>
<evidence type="ECO:0000256" key="8">
    <source>
        <dbReference type="SAM" id="Phobius"/>
    </source>
</evidence>
<dbReference type="SUPFAM" id="SSF51695">
    <property type="entry name" value="PLC-like phosphodiesterases"/>
    <property type="match status" value="1"/>
</dbReference>
<proteinExistence type="inferred from homology"/>
<organism evidence="10 11">
    <name type="scientific">Megalops atlanticus</name>
    <name type="common">Tarpon</name>
    <name type="synonym">Clupea gigantea</name>
    <dbReference type="NCBI Taxonomy" id="7932"/>
    <lineage>
        <taxon>Eukaryota</taxon>
        <taxon>Metazoa</taxon>
        <taxon>Chordata</taxon>
        <taxon>Craniata</taxon>
        <taxon>Vertebrata</taxon>
        <taxon>Euteleostomi</taxon>
        <taxon>Actinopterygii</taxon>
        <taxon>Neopterygii</taxon>
        <taxon>Teleostei</taxon>
        <taxon>Elopiformes</taxon>
        <taxon>Megalopidae</taxon>
        <taxon>Megalops</taxon>
    </lineage>
</organism>
<dbReference type="PROSITE" id="PS51704">
    <property type="entry name" value="GP_PDE"/>
    <property type="match status" value="1"/>
</dbReference>
<feature type="transmembrane region" description="Helical" evidence="8">
    <location>
        <begin position="178"/>
        <end position="199"/>
    </location>
</feature>
<dbReference type="AlphaFoldDB" id="A0A9D3PP29"/>
<evidence type="ECO:0000313" key="10">
    <source>
        <dbReference type="EMBL" id="KAG7465098.1"/>
    </source>
</evidence>
<evidence type="ECO:0000256" key="7">
    <source>
        <dbReference type="ARBA" id="ARBA00023180"/>
    </source>
</evidence>
<comment type="subcellular location">
    <subcellularLocation>
        <location evidence="1">Membrane</location>
        <topology evidence="1">Multi-pass membrane protein</topology>
    </subcellularLocation>
</comment>
<evidence type="ECO:0000313" key="11">
    <source>
        <dbReference type="Proteomes" id="UP001046870"/>
    </source>
</evidence>
<evidence type="ECO:0000256" key="4">
    <source>
        <dbReference type="ARBA" id="ARBA00022801"/>
    </source>
</evidence>
<feature type="domain" description="GP-PDE" evidence="9">
    <location>
        <begin position="282"/>
        <end position="534"/>
    </location>
</feature>
<dbReference type="InterPro" id="IPR030395">
    <property type="entry name" value="GP_PDE_dom"/>
</dbReference>
<evidence type="ECO:0000256" key="1">
    <source>
        <dbReference type="ARBA" id="ARBA00004141"/>
    </source>
</evidence>
<feature type="transmembrane region" description="Helical" evidence="8">
    <location>
        <begin position="249"/>
        <end position="269"/>
    </location>
</feature>
<dbReference type="PANTHER" id="PTHR23344:SF1">
    <property type="entry name" value="GLYCEROPHOSPHOINOSITOL INOSITOLPHOSPHODIESTERASE GDPD2"/>
    <property type="match status" value="1"/>
</dbReference>
<keyword evidence="3 8" id="KW-0812">Transmembrane</keyword>
<dbReference type="GO" id="GO:0006629">
    <property type="term" value="P:lipid metabolic process"/>
    <property type="evidence" value="ECO:0007669"/>
    <property type="project" value="InterPro"/>
</dbReference>
<dbReference type="Gene3D" id="3.20.20.190">
    <property type="entry name" value="Phosphatidylinositol (PI) phosphodiesterase"/>
    <property type="match status" value="1"/>
</dbReference>
<feature type="transmembrane region" description="Helical" evidence="8">
    <location>
        <begin position="96"/>
        <end position="119"/>
    </location>
</feature>
<dbReference type="PANTHER" id="PTHR23344">
    <property type="entry name" value="GLYCEROPHOSPHORYL DIESTER PHOSPHODIESTERASE"/>
    <property type="match status" value="1"/>
</dbReference>
<dbReference type="OrthoDB" id="1058301at2759"/>
<sequence>MIHMDVFGHRLLKRKLTFKAQNVSRKGHQEGASSGPSPAPQLLGSAAVLVCLGDVKTRETMPSRDSVCRKCCRGVYSCHWSQRTNRERKRQRCPCCWFLILSVVSLLTIFWMYVCLMAVNDQDDVNWFAFSKLKKRIDWINWFMVVVIVAAVLVTYCCLLLLFALFQVALREPLDLHWIHKVFLFLAVLIIAGGVAGITIKWKEEWTTVHLSLQATAPFLQLGGVVALTLLSSFVFQSAVRSRRGVSRFIIMVAFVVVSAAIFLCPLVITSPCLLDTPPEKPELIGHRGAPMLAPENTMMSFMRSVDCGVMAFETDVQVSSNDGVPFLMHDDDSVRTTDVAKIFKGREFNNSSSFTWEELQKLNAGEWFIKTDPFGTVSSLSEQEKATAKNQSIPSLVDLLTLAKQYNISLIFDLKNEAHDNNDWNHTVVTILKSNISHAQVLWLPSTHRDEVKEWVPGFQHVYSNKTQMDLERGNWLNLKYNTVDSKNIKELKARNISVNLWGVNEPWLFSLVWCSGVSSVTTNACHRFKDMKEPMWYMSPNRYKIIWISVDAASLLLMLMLFLLQWKLRQRNRSALWNHTELHPFLPSN</sequence>
<dbReference type="EMBL" id="JAFDVH010000014">
    <property type="protein sequence ID" value="KAG7465098.1"/>
    <property type="molecule type" value="Genomic_DNA"/>
</dbReference>
<evidence type="ECO:0000259" key="9">
    <source>
        <dbReference type="PROSITE" id="PS51704"/>
    </source>
</evidence>
<dbReference type="GO" id="GO:0005886">
    <property type="term" value="C:plasma membrane"/>
    <property type="evidence" value="ECO:0007669"/>
    <property type="project" value="TreeGrafter"/>
</dbReference>
<gene>
    <name evidence="10" type="ORF">MATL_G00172520</name>
</gene>
<comment type="caution">
    <text evidence="10">The sequence shown here is derived from an EMBL/GenBank/DDBJ whole genome shotgun (WGS) entry which is preliminary data.</text>
</comment>
<keyword evidence="7" id="KW-0325">Glycoprotein</keyword>
<keyword evidence="5 8" id="KW-1133">Transmembrane helix</keyword>
<feature type="transmembrane region" description="Helical" evidence="8">
    <location>
        <begin position="219"/>
        <end position="237"/>
    </location>
</feature>
<keyword evidence="11" id="KW-1185">Reference proteome</keyword>
<comment type="similarity">
    <text evidence="2">Belongs to the glycerophosphoryl diester phosphodiesterase family.</text>
</comment>
<evidence type="ECO:0000256" key="3">
    <source>
        <dbReference type="ARBA" id="ARBA00022692"/>
    </source>
</evidence>
<evidence type="ECO:0000256" key="5">
    <source>
        <dbReference type="ARBA" id="ARBA00022989"/>
    </source>
</evidence>
<evidence type="ECO:0000256" key="2">
    <source>
        <dbReference type="ARBA" id="ARBA00007277"/>
    </source>
</evidence>
<name>A0A9D3PP29_MEGAT</name>
<dbReference type="Proteomes" id="UP001046870">
    <property type="component" value="Chromosome 14"/>
</dbReference>
<evidence type="ECO:0000256" key="6">
    <source>
        <dbReference type="ARBA" id="ARBA00023136"/>
    </source>
</evidence>
<feature type="transmembrane region" description="Helical" evidence="8">
    <location>
        <begin position="139"/>
        <end position="166"/>
    </location>
</feature>
<keyword evidence="4" id="KW-0378">Hydrolase</keyword>
<feature type="transmembrane region" description="Helical" evidence="8">
    <location>
        <begin position="547"/>
        <end position="566"/>
    </location>
</feature>
<dbReference type="GO" id="GO:0008889">
    <property type="term" value="F:glycerophosphodiester phosphodiesterase activity"/>
    <property type="evidence" value="ECO:0007669"/>
    <property type="project" value="TreeGrafter"/>
</dbReference>
<reference evidence="10" key="1">
    <citation type="submission" date="2021-01" db="EMBL/GenBank/DDBJ databases">
        <authorList>
            <person name="Zahm M."/>
            <person name="Roques C."/>
            <person name="Cabau C."/>
            <person name="Klopp C."/>
            <person name="Donnadieu C."/>
            <person name="Jouanno E."/>
            <person name="Lampietro C."/>
            <person name="Louis A."/>
            <person name="Herpin A."/>
            <person name="Echchiki A."/>
            <person name="Berthelot C."/>
            <person name="Parey E."/>
            <person name="Roest-Crollius H."/>
            <person name="Braasch I."/>
            <person name="Postlethwait J."/>
            <person name="Bobe J."/>
            <person name="Montfort J."/>
            <person name="Bouchez O."/>
            <person name="Begum T."/>
            <person name="Mejri S."/>
            <person name="Adams A."/>
            <person name="Chen W.-J."/>
            <person name="Guiguen Y."/>
        </authorList>
    </citation>
    <scope>NUCLEOTIDE SEQUENCE</scope>
    <source>
        <strain evidence="10">YG-15Mar2019-1</strain>
        <tissue evidence="10">Brain</tissue>
    </source>
</reference>
<accession>A0A9D3PP29</accession>
<dbReference type="Pfam" id="PF03009">
    <property type="entry name" value="GDPD"/>
    <property type="match status" value="1"/>
</dbReference>